<dbReference type="InterPro" id="IPR035943">
    <property type="entry name" value="XisI-like_sf"/>
</dbReference>
<evidence type="ECO:0000313" key="1">
    <source>
        <dbReference type="EMBL" id="MFG3817893.1"/>
    </source>
</evidence>
<dbReference type="RefSeq" id="WP_393012584.1">
    <property type="nucleotide sequence ID" value="NZ_JAZAQF010000059.1"/>
</dbReference>
<dbReference type="Proteomes" id="UP001604335">
    <property type="component" value="Unassembled WGS sequence"/>
</dbReference>
<dbReference type="SUPFAM" id="SSF143847">
    <property type="entry name" value="XisI-like"/>
    <property type="match status" value="1"/>
</dbReference>
<dbReference type="EMBL" id="JAZAQF010000059">
    <property type="protein sequence ID" value="MFG3817893.1"/>
    <property type="molecule type" value="Genomic_DNA"/>
</dbReference>
<dbReference type="CDD" id="cd16382">
    <property type="entry name" value="XisI-like"/>
    <property type="match status" value="1"/>
</dbReference>
<organism evidence="1 2">
    <name type="scientific">Limnothrix redekei LRLZ20PSL1</name>
    <dbReference type="NCBI Taxonomy" id="3112953"/>
    <lineage>
        <taxon>Bacteria</taxon>
        <taxon>Bacillati</taxon>
        <taxon>Cyanobacteriota</taxon>
        <taxon>Cyanophyceae</taxon>
        <taxon>Pseudanabaenales</taxon>
        <taxon>Pseudanabaenaceae</taxon>
        <taxon>Limnothrix</taxon>
    </lineage>
</organism>
<gene>
    <name evidence="1" type="ORF">VPK24_09625</name>
</gene>
<protein>
    <submittedName>
        <fullName evidence="1">XisI protein</fullName>
    </submittedName>
</protein>
<dbReference type="Gene3D" id="3.30.310.110">
    <property type="entry name" value="XisI-like"/>
    <property type="match status" value="1"/>
</dbReference>
<sequence length="111" mass="13271">MDKLERYRRIIQEVLTEHSQIQPAYGEIQMKLMFDVERDRYQLLRTGWLEERRVYGTLIHIDLEQEKVWIQYDGTEVGVANELVERGIPKEEIVLAYHSPLMRQYDGFAVS</sequence>
<name>A0ABW7CD28_9CYAN</name>
<reference evidence="2" key="1">
    <citation type="journal article" date="2024" name="Algal Res.">
        <title>Biochemical, toxicological and genomic investigation of a high-biomass producing Limnothrix strain isolated from Italian shallow drinking water reservoir.</title>
        <authorList>
            <person name="Simonazzi M."/>
            <person name="Shishido T.K."/>
            <person name="Delbaje E."/>
            <person name="Wahlsten M."/>
            <person name="Fewer D.P."/>
            <person name="Sivonen K."/>
            <person name="Pezzolesi L."/>
            <person name="Pistocchi R."/>
        </authorList>
    </citation>
    <scope>NUCLEOTIDE SEQUENCE [LARGE SCALE GENOMIC DNA]</scope>
    <source>
        <strain evidence="2">LRLZ20PSL1</strain>
    </source>
</reference>
<accession>A0ABW7CD28</accession>
<dbReference type="Pfam" id="PF08869">
    <property type="entry name" value="XisI"/>
    <property type="match status" value="1"/>
</dbReference>
<proteinExistence type="predicted"/>
<evidence type="ECO:0000313" key="2">
    <source>
        <dbReference type="Proteomes" id="UP001604335"/>
    </source>
</evidence>
<comment type="caution">
    <text evidence="1">The sequence shown here is derived from an EMBL/GenBank/DDBJ whole genome shotgun (WGS) entry which is preliminary data.</text>
</comment>
<keyword evidence="2" id="KW-1185">Reference proteome</keyword>
<dbReference type="InterPro" id="IPR014968">
    <property type="entry name" value="XisI"/>
</dbReference>